<sequence>MRPTLRQQPRREKEWQGAVAVVATSSSNSGIAKPLGQRRGVLVPLSELNLTLLDAIPCRQDALYAFGTTPQPLTINDCYNPIDIDLCEFRDMPALRHLSLSAHLVKAVVAPFSGCPRLTEIYLKSVSCIHNDQVGFVRRDLAQVHILPLKGKVCDQFNQVTLREMPILETLIMFDVIKSFTSGGVSSTWDRSSWGPFPRLEPLGLSGWMTTSFCWYKRTESLCWSMLEQRPAVENLLLEATEKNAFERPTSPLATYPALRLPRLYGYSILRNGRS</sequence>
<protein>
    <submittedName>
        <fullName evidence="1">Uncharacterized protein</fullName>
    </submittedName>
</protein>
<gene>
    <name evidence="1" type="ORF">DFQ27_005273</name>
</gene>
<evidence type="ECO:0000313" key="1">
    <source>
        <dbReference type="EMBL" id="KAG0257164.1"/>
    </source>
</evidence>
<reference evidence="1" key="1">
    <citation type="journal article" date="2020" name="Fungal Divers.">
        <title>Resolving the Mortierellaceae phylogeny through synthesis of multi-gene phylogenetics and phylogenomics.</title>
        <authorList>
            <person name="Vandepol N."/>
            <person name="Liber J."/>
            <person name="Desiro A."/>
            <person name="Na H."/>
            <person name="Kennedy M."/>
            <person name="Barry K."/>
            <person name="Grigoriev I.V."/>
            <person name="Miller A.N."/>
            <person name="O'Donnell K."/>
            <person name="Stajich J.E."/>
            <person name="Bonito G."/>
        </authorList>
    </citation>
    <scope>NUCLEOTIDE SEQUENCE</scope>
    <source>
        <strain evidence="1">BC1065</strain>
    </source>
</reference>
<dbReference type="OrthoDB" id="2423301at2759"/>
<name>A0A9P6U344_9FUNG</name>
<comment type="caution">
    <text evidence="1">The sequence shown here is derived from an EMBL/GenBank/DDBJ whole genome shotgun (WGS) entry which is preliminary data.</text>
</comment>
<dbReference type="AlphaFoldDB" id="A0A9P6U344"/>
<keyword evidence="2" id="KW-1185">Reference proteome</keyword>
<dbReference type="SUPFAM" id="SSF52047">
    <property type="entry name" value="RNI-like"/>
    <property type="match status" value="1"/>
</dbReference>
<dbReference type="Proteomes" id="UP000807716">
    <property type="component" value="Unassembled WGS sequence"/>
</dbReference>
<proteinExistence type="predicted"/>
<evidence type="ECO:0000313" key="2">
    <source>
        <dbReference type="Proteomes" id="UP000807716"/>
    </source>
</evidence>
<dbReference type="EMBL" id="JAAAJB010000373">
    <property type="protein sequence ID" value="KAG0257164.1"/>
    <property type="molecule type" value="Genomic_DNA"/>
</dbReference>
<accession>A0A9P6U344</accession>
<organism evidence="1 2">
    <name type="scientific">Actinomortierella ambigua</name>
    <dbReference type="NCBI Taxonomy" id="1343610"/>
    <lineage>
        <taxon>Eukaryota</taxon>
        <taxon>Fungi</taxon>
        <taxon>Fungi incertae sedis</taxon>
        <taxon>Mucoromycota</taxon>
        <taxon>Mortierellomycotina</taxon>
        <taxon>Mortierellomycetes</taxon>
        <taxon>Mortierellales</taxon>
        <taxon>Mortierellaceae</taxon>
        <taxon>Actinomortierella</taxon>
    </lineage>
</organism>